<feature type="transmembrane region" description="Helical" evidence="1">
    <location>
        <begin position="43"/>
        <end position="71"/>
    </location>
</feature>
<evidence type="ECO:0000313" key="3">
    <source>
        <dbReference type="Proteomes" id="UP001499852"/>
    </source>
</evidence>
<proteinExistence type="predicted"/>
<dbReference type="RefSeq" id="WP_345735804.1">
    <property type="nucleotide sequence ID" value="NZ_BAABIA010000003.1"/>
</dbReference>
<sequence>MSEVYFPKRWWLSPLLFTLALVTGVVIVCKVSDTAREVLAKAVMMVAGALATPFILESSIAIVGLVVVLVINQWRLQKEGDGWVYLAKTEPDAASVTAGADTPPQRLDSVVMPSAPDANLDFGARLAVVEGYVELGLAQEAMDHLKMLSPEEQRDPRAMALRTRVESL</sequence>
<comment type="caution">
    <text evidence="2">The sequence shown here is derived from an EMBL/GenBank/DDBJ whole genome shotgun (WGS) entry which is preliminary data.</text>
</comment>
<gene>
    <name evidence="2" type="ORF">GCM10023213_15510</name>
</gene>
<name>A0ABP9P4P8_9BACT</name>
<keyword evidence="1" id="KW-1133">Transmembrane helix</keyword>
<keyword evidence="1" id="KW-0812">Transmembrane</keyword>
<dbReference type="EMBL" id="BAABIA010000003">
    <property type="protein sequence ID" value="GAA5137858.1"/>
    <property type="molecule type" value="Genomic_DNA"/>
</dbReference>
<feature type="transmembrane region" description="Helical" evidence="1">
    <location>
        <begin position="12"/>
        <end position="31"/>
    </location>
</feature>
<accession>A0ABP9P4P8</accession>
<protein>
    <submittedName>
        <fullName evidence="2">Uncharacterized protein</fullName>
    </submittedName>
</protein>
<evidence type="ECO:0000313" key="2">
    <source>
        <dbReference type="EMBL" id="GAA5137858.1"/>
    </source>
</evidence>
<reference evidence="3" key="1">
    <citation type="journal article" date="2019" name="Int. J. Syst. Evol. Microbiol.">
        <title>The Global Catalogue of Microorganisms (GCM) 10K type strain sequencing project: providing services to taxonomists for standard genome sequencing and annotation.</title>
        <authorList>
            <consortium name="The Broad Institute Genomics Platform"/>
            <consortium name="The Broad Institute Genome Sequencing Center for Infectious Disease"/>
            <person name="Wu L."/>
            <person name="Ma J."/>
        </authorList>
    </citation>
    <scope>NUCLEOTIDE SEQUENCE [LARGE SCALE GENOMIC DNA]</scope>
    <source>
        <strain evidence="3">JCM 18053</strain>
    </source>
</reference>
<keyword evidence="1" id="KW-0472">Membrane</keyword>
<evidence type="ECO:0000256" key="1">
    <source>
        <dbReference type="SAM" id="Phobius"/>
    </source>
</evidence>
<organism evidence="2 3">
    <name type="scientific">Prosthecobacter algae</name>
    <dbReference type="NCBI Taxonomy" id="1144682"/>
    <lineage>
        <taxon>Bacteria</taxon>
        <taxon>Pseudomonadati</taxon>
        <taxon>Verrucomicrobiota</taxon>
        <taxon>Verrucomicrobiia</taxon>
        <taxon>Verrucomicrobiales</taxon>
        <taxon>Verrucomicrobiaceae</taxon>
        <taxon>Prosthecobacter</taxon>
    </lineage>
</organism>
<dbReference type="Proteomes" id="UP001499852">
    <property type="component" value="Unassembled WGS sequence"/>
</dbReference>
<keyword evidence="3" id="KW-1185">Reference proteome</keyword>